<name>A0ACC2N892_9HYME</name>
<reference evidence="1" key="1">
    <citation type="submission" date="2023-04" db="EMBL/GenBank/DDBJ databases">
        <title>A chromosome-level genome assembly of the parasitoid wasp Eretmocerus hayati.</title>
        <authorList>
            <person name="Zhong Y."/>
            <person name="Liu S."/>
            <person name="Liu Y."/>
        </authorList>
    </citation>
    <scope>NUCLEOTIDE SEQUENCE</scope>
    <source>
        <strain evidence="1">ZJU_SS_LIU_2023</strain>
    </source>
</reference>
<dbReference type="Proteomes" id="UP001239111">
    <property type="component" value="Chromosome 4"/>
</dbReference>
<protein>
    <submittedName>
        <fullName evidence="1">Uncharacterized protein</fullName>
    </submittedName>
</protein>
<accession>A0ACC2N892</accession>
<dbReference type="EMBL" id="CM056744">
    <property type="protein sequence ID" value="KAJ8666552.1"/>
    <property type="molecule type" value="Genomic_DNA"/>
</dbReference>
<evidence type="ECO:0000313" key="1">
    <source>
        <dbReference type="EMBL" id="KAJ8666552.1"/>
    </source>
</evidence>
<organism evidence="1 2">
    <name type="scientific">Eretmocerus hayati</name>
    <dbReference type="NCBI Taxonomy" id="131215"/>
    <lineage>
        <taxon>Eukaryota</taxon>
        <taxon>Metazoa</taxon>
        <taxon>Ecdysozoa</taxon>
        <taxon>Arthropoda</taxon>
        <taxon>Hexapoda</taxon>
        <taxon>Insecta</taxon>
        <taxon>Pterygota</taxon>
        <taxon>Neoptera</taxon>
        <taxon>Endopterygota</taxon>
        <taxon>Hymenoptera</taxon>
        <taxon>Apocrita</taxon>
        <taxon>Proctotrupomorpha</taxon>
        <taxon>Chalcidoidea</taxon>
        <taxon>Aphelinidae</taxon>
        <taxon>Aphelininae</taxon>
        <taxon>Eretmocerus</taxon>
    </lineage>
</organism>
<proteinExistence type="predicted"/>
<evidence type="ECO:0000313" key="2">
    <source>
        <dbReference type="Proteomes" id="UP001239111"/>
    </source>
</evidence>
<comment type="caution">
    <text evidence="1">The sequence shown here is derived from an EMBL/GenBank/DDBJ whole genome shotgun (WGS) entry which is preliminary data.</text>
</comment>
<gene>
    <name evidence="1" type="ORF">QAD02_008214</name>
</gene>
<sequence length="317" mass="37818">MAPREARDNELYVSRYAVRDIVRLLSGKRCVRVNPRLHPLLELKDSRALVCQCCGLNHSTNQNFRLTLENFREYHDIRLREEPLPNCWICSRQFLVTRPIYECYECTAREIPSDVESTVIQAALRVLEVEDPRPFNFRDILENLQQPFPTVAFVDSTSPPRRNTRVGKRRRARFHRKELQKIRAVSEQQTSPPPRWEEEVPAYQNHRFPVKPELRLELRIFKAQRECSETPCKIGGICNICFAKFINRYKIPKIRPAEEIARRKKKILEITPNEEYDIYKQDYTELQKKLKELENYHRLAYFTREKQTHHVLTPMEP</sequence>
<keyword evidence="2" id="KW-1185">Reference proteome</keyword>